<keyword evidence="1" id="KW-0732">Signal</keyword>
<dbReference type="RefSeq" id="WP_203688445.1">
    <property type="nucleotide sequence ID" value="NZ_BAAALC010000037.1"/>
</dbReference>
<proteinExistence type="predicted"/>
<protein>
    <recommendedName>
        <fullName evidence="4">Lipoprotein with Yx(FWY)xxD motif</fullName>
    </recommendedName>
</protein>
<dbReference type="PANTHER" id="PTHR39335">
    <property type="entry name" value="BLL4220 PROTEIN"/>
    <property type="match status" value="1"/>
</dbReference>
<accession>A0A8J3P4N1</accession>
<feature type="chain" id="PRO_5035255030" description="Lipoprotein with Yx(FWY)xxD motif" evidence="1">
    <location>
        <begin position="32"/>
        <end position="166"/>
    </location>
</feature>
<evidence type="ECO:0000313" key="2">
    <source>
        <dbReference type="EMBL" id="GIG03993.1"/>
    </source>
</evidence>
<evidence type="ECO:0000313" key="3">
    <source>
        <dbReference type="Proteomes" id="UP000630887"/>
    </source>
</evidence>
<gene>
    <name evidence="2" type="ORF">Cco03nite_06930</name>
</gene>
<dbReference type="InterPro" id="IPR005297">
    <property type="entry name" value="Lipoprotein_repeat"/>
</dbReference>
<evidence type="ECO:0000256" key="1">
    <source>
        <dbReference type="SAM" id="SignalP"/>
    </source>
</evidence>
<name>A0A8J3P4N1_9ACTN</name>
<keyword evidence="3" id="KW-1185">Reference proteome</keyword>
<dbReference type="AlphaFoldDB" id="A0A8J3P4N1"/>
<reference evidence="2 3" key="1">
    <citation type="submission" date="2021-01" db="EMBL/GenBank/DDBJ databases">
        <title>Whole genome shotgun sequence of Catellatospora coxensis NBRC 107359.</title>
        <authorList>
            <person name="Komaki H."/>
            <person name="Tamura T."/>
        </authorList>
    </citation>
    <scope>NUCLEOTIDE SEQUENCE [LARGE SCALE GENOMIC DNA]</scope>
    <source>
        <strain evidence="2 3">NBRC 107359</strain>
    </source>
</reference>
<dbReference type="Pfam" id="PF03640">
    <property type="entry name" value="Lipoprotein_15"/>
    <property type="match status" value="2"/>
</dbReference>
<dbReference type="Proteomes" id="UP000630887">
    <property type="component" value="Unassembled WGS sequence"/>
</dbReference>
<dbReference type="EMBL" id="BONI01000004">
    <property type="protein sequence ID" value="GIG03993.1"/>
    <property type="molecule type" value="Genomic_DNA"/>
</dbReference>
<evidence type="ECO:0008006" key="4">
    <source>
        <dbReference type="Google" id="ProtNLM"/>
    </source>
</evidence>
<dbReference type="GO" id="GO:0043448">
    <property type="term" value="P:alkane catabolic process"/>
    <property type="evidence" value="ECO:0007669"/>
    <property type="project" value="TreeGrafter"/>
</dbReference>
<sequence length="166" mass="17089">MGSTKFSGSRRAIIALSFFAAALVAPSAARAESGVTGHAMTGLAAEQVTVQTRQGPMGTYLTDGQGRSLYLFEADTAGTSTCVDTCAAAWPPVITTGTPQAGSGVTADKLKTVARPDGSMQVVYDSHPLYLFVKDAKAGDTNGQGVNAFGALWWLVAPTGEAITTR</sequence>
<feature type="signal peptide" evidence="1">
    <location>
        <begin position="1"/>
        <end position="31"/>
    </location>
</feature>
<organism evidence="2 3">
    <name type="scientific">Catellatospora coxensis</name>
    <dbReference type="NCBI Taxonomy" id="310354"/>
    <lineage>
        <taxon>Bacteria</taxon>
        <taxon>Bacillati</taxon>
        <taxon>Actinomycetota</taxon>
        <taxon>Actinomycetes</taxon>
        <taxon>Micromonosporales</taxon>
        <taxon>Micromonosporaceae</taxon>
        <taxon>Catellatospora</taxon>
    </lineage>
</organism>
<dbReference type="PANTHER" id="PTHR39335:SF1">
    <property type="entry name" value="BLL4220 PROTEIN"/>
    <property type="match status" value="1"/>
</dbReference>
<comment type="caution">
    <text evidence="2">The sequence shown here is derived from an EMBL/GenBank/DDBJ whole genome shotgun (WGS) entry which is preliminary data.</text>
</comment>